<evidence type="ECO:0000256" key="3">
    <source>
        <dbReference type="RuleBase" id="RU003476"/>
    </source>
</evidence>
<dbReference type="PANTHER" id="PTHR43046:SF2">
    <property type="entry name" value="8-OXO-DGTP DIPHOSPHATASE-RELATED"/>
    <property type="match status" value="1"/>
</dbReference>
<keyword evidence="2 3" id="KW-0378">Hydrolase</keyword>
<proteinExistence type="inferred from homology"/>
<dbReference type="EMBL" id="SAXH01000098">
    <property type="protein sequence ID" value="RWR42607.1"/>
    <property type="molecule type" value="Genomic_DNA"/>
</dbReference>
<evidence type="ECO:0000313" key="5">
    <source>
        <dbReference type="EMBL" id="RWR42607.1"/>
    </source>
</evidence>
<accession>A0A443L2E0</accession>
<evidence type="ECO:0000256" key="2">
    <source>
        <dbReference type="ARBA" id="ARBA00022801"/>
    </source>
</evidence>
<evidence type="ECO:0000313" key="6">
    <source>
        <dbReference type="Proteomes" id="UP000285859"/>
    </source>
</evidence>
<dbReference type="InterPro" id="IPR015797">
    <property type="entry name" value="NUDIX_hydrolase-like_dom_sf"/>
</dbReference>
<dbReference type="InterPro" id="IPR020084">
    <property type="entry name" value="NUDIX_hydrolase_CS"/>
</dbReference>
<dbReference type="InterPro" id="IPR020476">
    <property type="entry name" value="Nudix_hydrolase"/>
</dbReference>
<dbReference type="RefSeq" id="WP_128268227.1">
    <property type="nucleotide sequence ID" value="NZ_CP092748.1"/>
</dbReference>
<dbReference type="PRINTS" id="PR00502">
    <property type="entry name" value="NUDIXFAMILY"/>
</dbReference>
<dbReference type="SUPFAM" id="SSF55811">
    <property type="entry name" value="Nudix"/>
    <property type="match status" value="1"/>
</dbReference>
<comment type="similarity">
    <text evidence="3">Belongs to the Nudix hydrolase family.</text>
</comment>
<gene>
    <name evidence="5" type="ORF">EO246_13285</name>
</gene>
<organism evidence="5 6">
    <name type="scientific">Lactococcus lactis</name>
    <dbReference type="NCBI Taxonomy" id="1358"/>
    <lineage>
        <taxon>Bacteria</taxon>
        <taxon>Bacillati</taxon>
        <taxon>Bacillota</taxon>
        <taxon>Bacilli</taxon>
        <taxon>Lactobacillales</taxon>
        <taxon>Streptococcaceae</taxon>
        <taxon>Lactococcus</taxon>
    </lineage>
</organism>
<comment type="cofactor">
    <cofactor evidence="1">
        <name>Mg(2+)</name>
        <dbReference type="ChEBI" id="CHEBI:18420"/>
    </cofactor>
</comment>
<dbReference type="Pfam" id="PF00293">
    <property type="entry name" value="NUDIX"/>
    <property type="match status" value="1"/>
</dbReference>
<evidence type="ECO:0000259" key="4">
    <source>
        <dbReference type="PROSITE" id="PS51462"/>
    </source>
</evidence>
<dbReference type="InterPro" id="IPR000086">
    <property type="entry name" value="NUDIX_hydrolase_dom"/>
</dbReference>
<protein>
    <submittedName>
        <fullName evidence="5">NUDIX hydrolase</fullName>
    </submittedName>
</protein>
<dbReference type="AlphaFoldDB" id="A0A443L2E0"/>
<dbReference type="PROSITE" id="PS00893">
    <property type="entry name" value="NUDIX_BOX"/>
    <property type="match status" value="1"/>
</dbReference>
<dbReference type="PANTHER" id="PTHR43046">
    <property type="entry name" value="GDP-MANNOSE MANNOSYL HYDROLASE"/>
    <property type="match status" value="1"/>
</dbReference>
<dbReference type="CDD" id="cd02883">
    <property type="entry name" value="NUDIX_Hydrolase"/>
    <property type="match status" value="1"/>
</dbReference>
<feature type="domain" description="Nudix hydrolase" evidence="4">
    <location>
        <begin position="1"/>
        <end position="121"/>
    </location>
</feature>
<reference evidence="5 6" key="1">
    <citation type="submission" date="2019-01" db="EMBL/GenBank/DDBJ databases">
        <title>Whole genome sequence of Lactococcus lactis isolated from cow milk.</title>
        <authorList>
            <person name="Sundararaman A."/>
            <person name="Tamang J.-P."/>
            <person name="Halami P."/>
        </authorList>
    </citation>
    <scope>NUCLEOTIDE SEQUENCE [LARGE SCALE GENOMIC DNA]</scope>
    <source>
        <strain evidence="5 6">C2D</strain>
    </source>
</reference>
<dbReference type="GO" id="GO:0016787">
    <property type="term" value="F:hydrolase activity"/>
    <property type="evidence" value="ECO:0007669"/>
    <property type="project" value="UniProtKB-KW"/>
</dbReference>
<comment type="caution">
    <text evidence="5">The sequence shown here is derived from an EMBL/GenBank/DDBJ whole genome shotgun (WGS) entry which is preliminary data.</text>
</comment>
<dbReference type="Proteomes" id="UP000285859">
    <property type="component" value="Unassembled WGS sequence"/>
</dbReference>
<name>A0A443L2E0_9LACT</name>
<dbReference type="PROSITE" id="PS51462">
    <property type="entry name" value="NUDIX"/>
    <property type="match status" value="1"/>
</dbReference>
<sequence length="151" mass="17528">MTIGVFNVIMSDNKVLLVKRQDIPLWDLPGGKLEIGETKLECAVREAYEETGYKISIVYKVGEYQIKELDDIQIVYCSRIIGGTPIDSGPETKSLKFFSLNVLPIFMVPNRKKQIRDFSNKQSNQSFLIKESKLIKLLRRVKKYKFEYKDK</sequence>
<evidence type="ECO:0000256" key="1">
    <source>
        <dbReference type="ARBA" id="ARBA00001946"/>
    </source>
</evidence>
<dbReference type="Gene3D" id="3.90.79.10">
    <property type="entry name" value="Nucleoside Triphosphate Pyrophosphohydrolase"/>
    <property type="match status" value="1"/>
</dbReference>